<organism evidence="2 3">
    <name type="scientific">Nocardiopsis mwathae</name>
    <dbReference type="NCBI Taxonomy" id="1472723"/>
    <lineage>
        <taxon>Bacteria</taxon>
        <taxon>Bacillati</taxon>
        <taxon>Actinomycetota</taxon>
        <taxon>Actinomycetes</taxon>
        <taxon>Streptosporangiales</taxon>
        <taxon>Nocardiopsidaceae</taxon>
        <taxon>Nocardiopsis</taxon>
    </lineage>
</organism>
<evidence type="ECO:0000313" key="3">
    <source>
        <dbReference type="Proteomes" id="UP000546642"/>
    </source>
</evidence>
<accession>A0A7X0D419</accession>
<dbReference type="RefSeq" id="WP_184073353.1">
    <property type="nucleotide sequence ID" value="NZ_JACHDS010000001.1"/>
</dbReference>
<evidence type="ECO:0000259" key="1">
    <source>
        <dbReference type="Pfam" id="PF06259"/>
    </source>
</evidence>
<dbReference type="Pfam" id="PF06259">
    <property type="entry name" value="Abhydrolase_8"/>
    <property type="match status" value="1"/>
</dbReference>
<dbReference type="AlphaFoldDB" id="A0A7X0D419"/>
<protein>
    <recommendedName>
        <fullName evidence="1">DUF1023 domain-containing protein</fullName>
    </recommendedName>
</protein>
<dbReference type="Proteomes" id="UP000546642">
    <property type="component" value="Unassembled WGS sequence"/>
</dbReference>
<keyword evidence="3" id="KW-1185">Reference proteome</keyword>
<evidence type="ECO:0000313" key="2">
    <source>
        <dbReference type="EMBL" id="MBB6170600.1"/>
    </source>
</evidence>
<comment type="caution">
    <text evidence="2">The sequence shown here is derived from an EMBL/GenBank/DDBJ whole genome shotgun (WGS) entry which is preliminary data.</text>
</comment>
<feature type="domain" description="DUF1023" evidence="1">
    <location>
        <begin position="313"/>
        <end position="476"/>
    </location>
</feature>
<reference evidence="2 3" key="1">
    <citation type="submission" date="2020-08" db="EMBL/GenBank/DDBJ databases">
        <title>Sequencing the genomes of 1000 actinobacteria strains.</title>
        <authorList>
            <person name="Klenk H.-P."/>
        </authorList>
    </citation>
    <scope>NUCLEOTIDE SEQUENCE [LARGE SCALE GENOMIC DNA]</scope>
    <source>
        <strain evidence="2 3">DSM 46659</strain>
    </source>
</reference>
<dbReference type="InterPro" id="IPR010427">
    <property type="entry name" value="DUF1023"/>
</dbReference>
<gene>
    <name evidence="2" type="ORF">HNR23_000660</name>
</gene>
<name>A0A7X0D419_9ACTN</name>
<sequence>MAKFEFNEAGCTFIPDMTIASEGRLRDFADDFEIFMGRITGRSGSLHDEFNGSSFEFSDLIAWKIKDEADYDQTKWQQAVLSISFLISTTQKWADDVEDYKYAREANVERWKHSEKLHLKKIKNAETRDAIAWTGARADAVSAMRLDFEAQRHKAETHWDEFQEKAQVISDMLKKGATEENVRKLQDSGYLSWAPFNIMGPKYDKPEFPPLKGGVPKEGSDPNQVNAWWESLSPSQREALMAKHPDTLRMMDGIPAEVRDELNRDHLDEVLPRVKEQYGDDSAEYRELKKLKNETLDAEGTERYLLALDTTDGKGRAILADGNPDTADNVATLVPGTGIKWQAINGQLGRAEVIKKEAQEVDPDATHAVISWIGYNTPDDAEAISEDYAVAASQGLRDFQIGLRSTHEGKPSNNTIIGHSYGSTLAGHAMQGTGLDADNYVFVGSPGLNAEHVSDLGVPGSKVHVSTAKNDTINAFTPDFVHGADPTSEDFGASVFDSADGSMLGKFPFGQAHSDYFKRNSKSARHMGEIVAGQH</sequence>
<dbReference type="EMBL" id="JACHDS010000001">
    <property type="protein sequence ID" value="MBB6170600.1"/>
    <property type="molecule type" value="Genomic_DNA"/>
</dbReference>
<proteinExistence type="predicted"/>